<gene>
    <name evidence="2" type="ORF">ROLI_030910</name>
</gene>
<accession>A0ABZ2BX05</accession>
<keyword evidence="1" id="KW-0732">Signal</keyword>
<feature type="chain" id="PRO_5046763671" description="Aggregation factor core" evidence="1">
    <location>
        <begin position="22"/>
        <end position="167"/>
    </location>
</feature>
<evidence type="ECO:0000256" key="1">
    <source>
        <dbReference type="SAM" id="SignalP"/>
    </source>
</evidence>
<organism evidence="2 3">
    <name type="scientific">Roseobacter fucihabitans</name>
    <dbReference type="NCBI Taxonomy" id="1537242"/>
    <lineage>
        <taxon>Bacteria</taxon>
        <taxon>Pseudomonadati</taxon>
        <taxon>Pseudomonadota</taxon>
        <taxon>Alphaproteobacteria</taxon>
        <taxon>Rhodobacterales</taxon>
        <taxon>Roseobacteraceae</taxon>
        <taxon>Roseobacter</taxon>
    </lineage>
</organism>
<name>A0ABZ2BX05_9RHOB</name>
<evidence type="ECO:0008006" key="4">
    <source>
        <dbReference type="Google" id="ProtNLM"/>
    </source>
</evidence>
<dbReference type="RefSeq" id="WP_187431311.1">
    <property type="nucleotide sequence ID" value="NZ_CP143423.1"/>
</dbReference>
<evidence type="ECO:0000313" key="2">
    <source>
        <dbReference type="EMBL" id="WVX49995.1"/>
    </source>
</evidence>
<dbReference type="Proteomes" id="UP001318682">
    <property type="component" value="Chromosome"/>
</dbReference>
<feature type="signal peptide" evidence="1">
    <location>
        <begin position="1"/>
        <end position="21"/>
    </location>
</feature>
<evidence type="ECO:0000313" key="3">
    <source>
        <dbReference type="Proteomes" id="UP001318682"/>
    </source>
</evidence>
<sequence length="167" mass="18048">MLKLQYFALAVAALCAPAAHAECKQALTVKFIESAPKDRFDIIHTATGVFVTGLRIDLKGSAGNLVFDTAAGGQGVEVFQPFEPQGEMQRIDVADGADQLEVRLNNMSKGQRAGFTIDVDDRQIRSDLGQIRVTGGEMAGARVFFSFADGTVMETRFDADNRAKLCT</sequence>
<proteinExistence type="predicted"/>
<keyword evidence="3" id="KW-1185">Reference proteome</keyword>
<dbReference type="EMBL" id="CP143423">
    <property type="protein sequence ID" value="WVX49995.1"/>
    <property type="molecule type" value="Genomic_DNA"/>
</dbReference>
<protein>
    <recommendedName>
        <fullName evidence="4">Aggregation factor core</fullName>
    </recommendedName>
</protein>
<reference evidence="3" key="1">
    <citation type="submission" date="2024-01" db="EMBL/GenBank/DDBJ databases">
        <title>Roseobacter fucihabitans sp. nov., isolated from the brown alga Fucus spiralis.</title>
        <authorList>
            <person name="Hahnke S."/>
            <person name="Berger M."/>
            <person name="Schlingloff A."/>
            <person name="Athale I."/>
            <person name="Neumann-Schaal M."/>
            <person name="Adenaya A."/>
            <person name="Poehlein A."/>
            <person name="Daniel R."/>
            <person name="Pertersen J."/>
            <person name="Brinkhoff T."/>
        </authorList>
    </citation>
    <scope>NUCLEOTIDE SEQUENCE [LARGE SCALE GENOMIC DNA]</scope>
    <source>
        <strain evidence="3">B14</strain>
    </source>
</reference>